<feature type="domain" description="WW" evidence="2">
    <location>
        <begin position="1"/>
        <end position="29"/>
    </location>
</feature>
<dbReference type="InterPro" id="IPR001202">
    <property type="entry name" value="WW_dom"/>
</dbReference>
<dbReference type="SUPFAM" id="SSF50249">
    <property type="entry name" value="Nucleic acid-binding proteins"/>
    <property type="match status" value="1"/>
</dbReference>
<gene>
    <name evidence="4" type="ORF">CTAYLR_002613</name>
</gene>
<proteinExistence type="predicted"/>
<evidence type="ECO:0000256" key="1">
    <source>
        <dbReference type="SAM" id="MobiDB-lite"/>
    </source>
</evidence>
<protein>
    <recommendedName>
        <fullName evidence="6">WW domain-containing protein</fullName>
    </recommendedName>
</protein>
<evidence type="ECO:0000313" key="4">
    <source>
        <dbReference type="EMBL" id="KAJ8602826.1"/>
    </source>
</evidence>
<dbReference type="SMART" id="SM00456">
    <property type="entry name" value="WW"/>
    <property type="match status" value="1"/>
</dbReference>
<keyword evidence="5" id="KW-1185">Reference proteome</keyword>
<evidence type="ECO:0000313" key="5">
    <source>
        <dbReference type="Proteomes" id="UP001230188"/>
    </source>
</evidence>
<dbReference type="InterPro" id="IPR003029">
    <property type="entry name" value="S1_domain"/>
</dbReference>
<dbReference type="AlphaFoldDB" id="A0AAD7UD52"/>
<feature type="region of interest" description="Disordered" evidence="1">
    <location>
        <begin position="262"/>
        <end position="282"/>
    </location>
</feature>
<feature type="domain" description="S1 motif" evidence="3">
    <location>
        <begin position="171"/>
        <end position="234"/>
    </location>
</feature>
<evidence type="ECO:0008006" key="6">
    <source>
        <dbReference type="Google" id="ProtNLM"/>
    </source>
</evidence>
<dbReference type="Pfam" id="PF00397">
    <property type="entry name" value="WW"/>
    <property type="match status" value="1"/>
</dbReference>
<sequence>MWREAKSGDGRVYYYHSETRETKWVKPDELVEAIGKLSTKKERVEAVREQFSRNPNPAELLEKLAAHAKTQGDEDFVRRFKRGLAALYVVDSILRRKTPEAKALAAECARGKLAEILRCAADVFDGGNDEERLKVRDAANATVFLVNVWEKKKCIDVTGLKEALEPLRWKDDRLTATVVSLPPYGCFLRADDGKEGLLHRNEMRGQRFQRGDRVDLKVIGSNAEGRHKFALPDHRADASSKHHVPVPPRTVVVDVNSTVRKINWSPRGPPPKKTKRVTNEPFEVKSYDQIIAEKKQKAQQLSSSSSSSS</sequence>
<name>A0AAD7UD52_9STRA</name>
<comment type="caution">
    <text evidence="4">The sequence shown here is derived from an EMBL/GenBank/DDBJ whole genome shotgun (WGS) entry which is preliminary data.</text>
</comment>
<dbReference type="Gene3D" id="2.20.70.10">
    <property type="match status" value="1"/>
</dbReference>
<dbReference type="Gene3D" id="2.40.50.140">
    <property type="entry name" value="Nucleic acid-binding proteins"/>
    <property type="match status" value="1"/>
</dbReference>
<evidence type="ECO:0000259" key="3">
    <source>
        <dbReference type="PROSITE" id="PS50126"/>
    </source>
</evidence>
<reference evidence="4" key="1">
    <citation type="submission" date="2023-01" db="EMBL/GenBank/DDBJ databases">
        <title>Metagenome sequencing of chrysophaentin producing Chrysophaeum taylorii.</title>
        <authorList>
            <person name="Davison J."/>
            <person name="Bewley C."/>
        </authorList>
    </citation>
    <scope>NUCLEOTIDE SEQUENCE</scope>
    <source>
        <strain evidence="4">NIES-1699</strain>
    </source>
</reference>
<dbReference type="EMBL" id="JAQMWT010000366">
    <property type="protein sequence ID" value="KAJ8602826.1"/>
    <property type="molecule type" value="Genomic_DNA"/>
</dbReference>
<dbReference type="PROSITE" id="PS50126">
    <property type="entry name" value="S1"/>
    <property type="match status" value="1"/>
</dbReference>
<dbReference type="PROSITE" id="PS50020">
    <property type="entry name" value="WW_DOMAIN_2"/>
    <property type="match status" value="1"/>
</dbReference>
<dbReference type="CDD" id="cd00164">
    <property type="entry name" value="S1_like"/>
    <property type="match status" value="1"/>
</dbReference>
<dbReference type="InterPro" id="IPR036020">
    <property type="entry name" value="WW_dom_sf"/>
</dbReference>
<dbReference type="Proteomes" id="UP001230188">
    <property type="component" value="Unassembled WGS sequence"/>
</dbReference>
<dbReference type="Pfam" id="PF00575">
    <property type="entry name" value="S1"/>
    <property type="match status" value="1"/>
</dbReference>
<evidence type="ECO:0000259" key="2">
    <source>
        <dbReference type="PROSITE" id="PS50020"/>
    </source>
</evidence>
<dbReference type="GO" id="GO:0003676">
    <property type="term" value="F:nucleic acid binding"/>
    <property type="evidence" value="ECO:0007669"/>
    <property type="project" value="InterPro"/>
</dbReference>
<dbReference type="SMART" id="SM00316">
    <property type="entry name" value="S1"/>
    <property type="match status" value="1"/>
</dbReference>
<organism evidence="4 5">
    <name type="scientific">Chrysophaeum taylorii</name>
    <dbReference type="NCBI Taxonomy" id="2483200"/>
    <lineage>
        <taxon>Eukaryota</taxon>
        <taxon>Sar</taxon>
        <taxon>Stramenopiles</taxon>
        <taxon>Ochrophyta</taxon>
        <taxon>Pelagophyceae</taxon>
        <taxon>Pelagomonadales</taxon>
        <taxon>Pelagomonadaceae</taxon>
        <taxon>Chrysophaeum</taxon>
    </lineage>
</organism>
<dbReference type="SUPFAM" id="SSF51045">
    <property type="entry name" value="WW domain"/>
    <property type="match status" value="1"/>
</dbReference>
<accession>A0AAD7UD52</accession>
<dbReference type="CDD" id="cd00201">
    <property type="entry name" value="WW"/>
    <property type="match status" value="1"/>
</dbReference>
<dbReference type="InterPro" id="IPR012340">
    <property type="entry name" value="NA-bd_OB-fold"/>
</dbReference>